<organism evidence="1 2">
    <name type="scientific">Euplotes crassus</name>
    <dbReference type="NCBI Taxonomy" id="5936"/>
    <lineage>
        <taxon>Eukaryota</taxon>
        <taxon>Sar</taxon>
        <taxon>Alveolata</taxon>
        <taxon>Ciliophora</taxon>
        <taxon>Intramacronucleata</taxon>
        <taxon>Spirotrichea</taxon>
        <taxon>Hypotrichia</taxon>
        <taxon>Euplotida</taxon>
        <taxon>Euplotidae</taxon>
        <taxon>Moneuplotes</taxon>
    </lineage>
</organism>
<dbReference type="AlphaFoldDB" id="A0AAD1XKJ6"/>
<sequence>MDDDRPPEDLNHNFRRRLDAARIVNLDKVRERMQNLKISRKTAANLEDCDMNSDQELSERERYKKKLKEKYEKQFSEYKIQLKPYNSSYEHTQCDGYIQKSKLYKEISQKYIISLLVKFT</sequence>
<reference evidence="1" key="1">
    <citation type="submission" date="2023-07" db="EMBL/GenBank/DDBJ databases">
        <authorList>
            <consortium name="AG Swart"/>
            <person name="Singh M."/>
            <person name="Singh A."/>
            <person name="Seah K."/>
            <person name="Emmerich C."/>
        </authorList>
    </citation>
    <scope>NUCLEOTIDE SEQUENCE</scope>
    <source>
        <strain evidence="1">DP1</strain>
    </source>
</reference>
<dbReference type="EMBL" id="CAMPGE010015797">
    <property type="protein sequence ID" value="CAI2374400.1"/>
    <property type="molecule type" value="Genomic_DNA"/>
</dbReference>
<protein>
    <submittedName>
        <fullName evidence="1">Uncharacterized protein</fullName>
    </submittedName>
</protein>
<dbReference type="Proteomes" id="UP001295684">
    <property type="component" value="Unassembled WGS sequence"/>
</dbReference>
<proteinExistence type="predicted"/>
<gene>
    <name evidence="1" type="ORF">ECRASSUSDP1_LOCUS15752</name>
</gene>
<comment type="caution">
    <text evidence="1">The sequence shown here is derived from an EMBL/GenBank/DDBJ whole genome shotgun (WGS) entry which is preliminary data.</text>
</comment>
<evidence type="ECO:0000313" key="1">
    <source>
        <dbReference type="EMBL" id="CAI2374400.1"/>
    </source>
</evidence>
<name>A0AAD1XKJ6_EUPCR</name>
<accession>A0AAD1XKJ6</accession>
<evidence type="ECO:0000313" key="2">
    <source>
        <dbReference type="Proteomes" id="UP001295684"/>
    </source>
</evidence>
<keyword evidence="2" id="KW-1185">Reference proteome</keyword>